<organism evidence="2 3">
    <name type="scientific">Kitasatospora paranensis</name>
    <dbReference type="NCBI Taxonomy" id="258053"/>
    <lineage>
        <taxon>Bacteria</taxon>
        <taxon>Bacillati</taxon>
        <taxon>Actinomycetota</taxon>
        <taxon>Actinomycetes</taxon>
        <taxon>Kitasatosporales</taxon>
        <taxon>Streptomycetaceae</taxon>
        <taxon>Kitasatospora</taxon>
    </lineage>
</organism>
<evidence type="ECO:0000256" key="1">
    <source>
        <dbReference type="SAM" id="MobiDB-lite"/>
    </source>
</evidence>
<evidence type="ECO:0000313" key="3">
    <source>
        <dbReference type="Proteomes" id="UP001596435"/>
    </source>
</evidence>
<feature type="compositionally biased region" description="Basic and acidic residues" evidence="1">
    <location>
        <begin position="217"/>
        <end position="230"/>
    </location>
</feature>
<accession>A0ABW2FVC3</accession>
<keyword evidence="3" id="KW-1185">Reference proteome</keyword>
<sequence length="347" mass="37253">MDMSGWEDGHRAAYGCGAWERARRHGDLLVAWYEEQPLVLGGRTGRLLAQPGPRTKWPWRSSPPTVGLVLWRAAREAGVLVDDVPLAEAVRQCGPESAEALPEGPLPDGFLPTGFLPDSPRSDGPGPGAVHPGAALSGGARAVARIRDVLQANLAADLPRHHPVEVQRTLGYRVRELRATPDWEHGDWPALLALARQAMQRADDLRAAATWQPTDHDRFVAGRTGPKLERATAPAGPAGPGPSWLERASRLVRAGTALAATADALPSADDGRPGPLAEVLGATALACAALRTSAEEIERLWRTEPREPADPEIWERARVPHALQVQTEETGHVVTAVAVFLWLLACS</sequence>
<protein>
    <submittedName>
        <fullName evidence="2">Uncharacterized protein</fullName>
    </submittedName>
</protein>
<dbReference type="EMBL" id="JBHTAJ010000028">
    <property type="protein sequence ID" value="MFC7181190.1"/>
    <property type="molecule type" value="Genomic_DNA"/>
</dbReference>
<comment type="caution">
    <text evidence="2">The sequence shown here is derived from an EMBL/GenBank/DDBJ whole genome shotgun (WGS) entry which is preliminary data.</text>
</comment>
<dbReference type="Proteomes" id="UP001596435">
    <property type="component" value="Unassembled WGS sequence"/>
</dbReference>
<feature type="region of interest" description="Disordered" evidence="1">
    <location>
        <begin position="217"/>
        <end position="242"/>
    </location>
</feature>
<gene>
    <name evidence="2" type="ORF">ACFQMG_16655</name>
</gene>
<dbReference type="RefSeq" id="WP_380231375.1">
    <property type="nucleotide sequence ID" value="NZ_JBHSVH010000002.1"/>
</dbReference>
<evidence type="ECO:0000313" key="2">
    <source>
        <dbReference type="EMBL" id="MFC7181190.1"/>
    </source>
</evidence>
<reference evidence="3" key="1">
    <citation type="journal article" date="2019" name="Int. J. Syst. Evol. Microbiol.">
        <title>The Global Catalogue of Microorganisms (GCM) 10K type strain sequencing project: providing services to taxonomists for standard genome sequencing and annotation.</title>
        <authorList>
            <consortium name="The Broad Institute Genomics Platform"/>
            <consortium name="The Broad Institute Genome Sequencing Center for Infectious Disease"/>
            <person name="Wu L."/>
            <person name="Ma J."/>
        </authorList>
    </citation>
    <scope>NUCLEOTIDE SEQUENCE [LARGE SCALE GENOMIC DNA]</scope>
    <source>
        <strain evidence="3">CGMCC 1.12859</strain>
    </source>
</reference>
<proteinExistence type="predicted"/>
<name>A0ABW2FVC3_9ACTN</name>